<keyword evidence="1" id="KW-0472">Membrane</keyword>
<dbReference type="GO" id="GO:0030149">
    <property type="term" value="P:sphingolipid catabolic process"/>
    <property type="evidence" value="ECO:0007669"/>
    <property type="project" value="TreeGrafter"/>
</dbReference>
<gene>
    <name evidence="2" type="ORF">HYH03_013914</name>
</gene>
<dbReference type="Proteomes" id="UP000612055">
    <property type="component" value="Unassembled WGS sequence"/>
</dbReference>
<keyword evidence="1" id="KW-1133">Transmembrane helix</keyword>
<proteinExistence type="predicted"/>
<dbReference type="Gene3D" id="1.25.40.20">
    <property type="entry name" value="Ankyrin repeat-containing domain"/>
    <property type="match status" value="1"/>
</dbReference>
<accession>A0A836BSQ5</accession>
<sequence>MASADADPAPPPDPVAAVWASPALLGCPASFLDPSQAAWSFIHVNKAAAAAFDSHGQLLPRTVSLRWLLGSGLLATPEGRAHARAMCYRLTLKQRVRLLCLSAASGCSLESLGGAVAAAGLSPPPVEVLVAAASAGRLAACRWLVEELGCPCLHRLACLCLLSAAGTAGVAEEALAWLEPGAKEGWSEEQVAAAASGDTMTTAVFIFHRLPEAKRIKFIKWFGELLGVAHRQRLDQRSDWSPASNASLAAEEEFYLGPHAAQAVARLAGLPWSESYEGMLHAACKAGHAEAVRHLLQRGVRLGEFHCADVLAARGGHLGVLQALHEAGCVRDPAGMHLLRRCMREGLEAGSLPVVSWLVETFGISDLLPAWGPPRLESWLCSLPVTQWLERTVGPALGFSRRSGLYAAAARSGSVAVMEALPGLLGEEPQWGGHAACVWPAAAASGCEAAVDWLAARGVGSPPCGREYGNAARNGDVSMLLRLRKLDFPYGCLLAAEALAQAASCVPAAASALPWLAELGCPSNWGEAAAEARAEEQKPAFNFPVPQSVMAVLFSGVTLTAIRLGLMRFRGGDTDPHDGWSRDTTLAGALLVGIQAFLFFAGTLFWGFGLYIEYRHPPT</sequence>
<dbReference type="AlphaFoldDB" id="A0A836BSQ5"/>
<dbReference type="GO" id="GO:0016020">
    <property type="term" value="C:membrane"/>
    <property type="evidence" value="ECO:0007669"/>
    <property type="project" value="TreeGrafter"/>
</dbReference>
<dbReference type="EMBL" id="JAEHOE010000096">
    <property type="protein sequence ID" value="KAG2487495.1"/>
    <property type="molecule type" value="Genomic_DNA"/>
</dbReference>
<dbReference type="OrthoDB" id="10686685at2759"/>
<evidence type="ECO:0000313" key="2">
    <source>
        <dbReference type="EMBL" id="KAG2487495.1"/>
    </source>
</evidence>
<feature type="transmembrane region" description="Helical" evidence="1">
    <location>
        <begin position="548"/>
        <end position="566"/>
    </location>
</feature>
<feature type="transmembrane region" description="Helical" evidence="1">
    <location>
        <begin position="586"/>
        <end position="612"/>
    </location>
</feature>
<name>A0A836BSQ5_9CHLO</name>
<protein>
    <submittedName>
        <fullName evidence="2">Uncharacterized protein</fullName>
    </submittedName>
</protein>
<dbReference type="PANTHER" id="PTHR12393:SF6">
    <property type="entry name" value="SPHINGOMYELIN PHOSPHODIESTERASE 2"/>
    <property type="match status" value="1"/>
</dbReference>
<keyword evidence="1" id="KW-0812">Transmembrane</keyword>
<evidence type="ECO:0000256" key="1">
    <source>
        <dbReference type="SAM" id="Phobius"/>
    </source>
</evidence>
<dbReference type="PANTHER" id="PTHR12393">
    <property type="entry name" value="SPHINGOMYELIN PHOSPHODIESTERASE RELATED"/>
    <property type="match status" value="1"/>
</dbReference>
<comment type="caution">
    <text evidence="2">The sequence shown here is derived from an EMBL/GenBank/DDBJ whole genome shotgun (WGS) entry which is preliminary data.</text>
</comment>
<dbReference type="GO" id="GO:0004620">
    <property type="term" value="F:phospholipase activity"/>
    <property type="evidence" value="ECO:0007669"/>
    <property type="project" value="TreeGrafter"/>
</dbReference>
<evidence type="ECO:0000313" key="3">
    <source>
        <dbReference type="Proteomes" id="UP000612055"/>
    </source>
</evidence>
<dbReference type="InterPro" id="IPR036770">
    <property type="entry name" value="Ankyrin_rpt-contain_sf"/>
</dbReference>
<reference evidence="2" key="1">
    <citation type="journal article" date="2020" name="bioRxiv">
        <title>Comparative genomics of Chlamydomonas.</title>
        <authorList>
            <person name="Craig R.J."/>
            <person name="Hasan A.R."/>
            <person name="Ness R.W."/>
            <person name="Keightley P.D."/>
        </authorList>
    </citation>
    <scope>NUCLEOTIDE SEQUENCE</scope>
    <source>
        <strain evidence="2">CCAP 11/70</strain>
    </source>
</reference>
<keyword evidence="3" id="KW-1185">Reference proteome</keyword>
<dbReference type="GO" id="GO:0005783">
    <property type="term" value="C:endoplasmic reticulum"/>
    <property type="evidence" value="ECO:0007669"/>
    <property type="project" value="TreeGrafter"/>
</dbReference>
<dbReference type="GO" id="GO:0046513">
    <property type="term" value="P:ceramide biosynthetic process"/>
    <property type="evidence" value="ECO:0007669"/>
    <property type="project" value="TreeGrafter"/>
</dbReference>
<dbReference type="GO" id="GO:0071944">
    <property type="term" value="C:cell periphery"/>
    <property type="evidence" value="ECO:0007669"/>
    <property type="project" value="TreeGrafter"/>
</dbReference>
<dbReference type="SUPFAM" id="SSF48403">
    <property type="entry name" value="Ankyrin repeat"/>
    <property type="match status" value="1"/>
</dbReference>
<organism evidence="2 3">
    <name type="scientific">Edaphochlamys debaryana</name>
    <dbReference type="NCBI Taxonomy" id="47281"/>
    <lineage>
        <taxon>Eukaryota</taxon>
        <taxon>Viridiplantae</taxon>
        <taxon>Chlorophyta</taxon>
        <taxon>core chlorophytes</taxon>
        <taxon>Chlorophyceae</taxon>
        <taxon>CS clade</taxon>
        <taxon>Chlamydomonadales</taxon>
        <taxon>Chlamydomonadales incertae sedis</taxon>
        <taxon>Edaphochlamys</taxon>
    </lineage>
</organism>